<dbReference type="SUPFAM" id="SSF48264">
    <property type="entry name" value="Cytochrome P450"/>
    <property type="match status" value="1"/>
</dbReference>
<dbReference type="InterPro" id="IPR047146">
    <property type="entry name" value="Cyt_P450_E_CYP52_fungi"/>
</dbReference>
<evidence type="ECO:0000256" key="3">
    <source>
        <dbReference type="ARBA" id="ARBA00022617"/>
    </source>
</evidence>
<sequence>MTVPPGFVWIAQNAPRFLLPPTLTYAALHILSQQHRLALPHWLDVVACALSLPGAFVIAVLYTKFRDTRAAAARGAVLAPMVPSRLPGSIDKVTQLARNFEVGYISDVQRRDAETVGNTMSTPVLWQNRIQTSEPEYVKAILATQFKSFEKGPVLFEQFKSLFGIGVFNSDGDMWKFHRTMTRPFFNKDRISHFDAVDRHAEDALGQTKARLREGLPIDFQDMVHRFTLDSATEFLFGKDVRSLSAGLIYPPNSPLAVTSTAKNHPANVFADAFMESQIATGQRFFWAGAWRLREFWTDKVAQKSAIVNQFFEPVVEAALERKRERQAKGLDQGQDKAEVDEEDTLLDHLVKVTDDKKLIRDELFNIMLAGRDTTACTLTMSVYMLSQHPDILRRLREEVLTKVGPSSRPTTESIRDMKYMRAFINEVLRLYPPVPNNSRATGSKGTVLPGINGQPPIYVPPNTTAGYSVFLMQRRKDFWGPDAELFDPDRFIDERLRKYLTPNPFIFTPFNAGPRICLGQQFAYNETSYFLVKLLQAFSTIELAGDVQPKPPAEWSEAKGRQAMEKVMIKIHLTMYIHGGLWVRMGEAKDVEEA</sequence>
<dbReference type="KEGG" id="cput:CONPUDRAFT_164658"/>
<evidence type="ECO:0000256" key="6">
    <source>
        <dbReference type="ARBA" id="ARBA00023004"/>
    </source>
</evidence>
<comment type="cofactor">
    <cofactor evidence="1 8">
        <name>heme</name>
        <dbReference type="ChEBI" id="CHEBI:30413"/>
    </cofactor>
</comment>
<evidence type="ECO:0000313" key="11">
    <source>
        <dbReference type="Proteomes" id="UP000053558"/>
    </source>
</evidence>
<evidence type="ECO:0000256" key="2">
    <source>
        <dbReference type="ARBA" id="ARBA00010617"/>
    </source>
</evidence>
<evidence type="ECO:0000256" key="4">
    <source>
        <dbReference type="ARBA" id="ARBA00022723"/>
    </source>
</evidence>
<dbReference type="PANTHER" id="PTHR24287">
    <property type="entry name" value="P450, PUTATIVE (EUROFUNG)-RELATED"/>
    <property type="match status" value="1"/>
</dbReference>
<dbReference type="InterPro" id="IPR001128">
    <property type="entry name" value="Cyt_P450"/>
</dbReference>
<dbReference type="GO" id="GO:0004497">
    <property type="term" value="F:monooxygenase activity"/>
    <property type="evidence" value="ECO:0007669"/>
    <property type="project" value="UniProtKB-KW"/>
</dbReference>
<dbReference type="EMBL" id="JH711577">
    <property type="protein sequence ID" value="EIW81950.1"/>
    <property type="molecule type" value="Genomic_DNA"/>
</dbReference>
<dbReference type="InterPro" id="IPR036396">
    <property type="entry name" value="Cyt_P450_sf"/>
</dbReference>
<dbReference type="PRINTS" id="PR00385">
    <property type="entry name" value="P450"/>
</dbReference>
<accession>A0A5M3MS70</accession>
<dbReference type="OMA" id="MEVASWF"/>
<evidence type="ECO:0000256" key="1">
    <source>
        <dbReference type="ARBA" id="ARBA00001971"/>
    </source>
</evidence>
<gene>
    <name evidence="10" type="ORF">CONPUDRAFT_164658</name>
</gene>
<dbReference type="OrthoDB" id="1470350at2759"/>
<comment type="caution">
    <text evidence="10">The sequence shown here is derived from an EMBL/GenBank/DDBJ whole genome shotgun (WGS) entry which is preliminary data.</text>
</comment>
<dbReference type="PRINTS" id="PR00463">
    <property type="entry name" value="EP450I"/>
</dbReference>
<dbReference type="InterPro" id="IPR017972">
    <property type="entry name" value="Cyt_P450_CS"/>
</dbReference>
<evidence type="ECO:0000256" key="9">
    <source>
        <dbReference type="RuleBase" id="RU000461"/>
    </source>
</evidence>
<keyword evidence="11" id="KW-1185">Reference proteome</keyword>
<name>A0A5M3MS70_CONPW</name>
<evidence type="ECO:0000256" key="5">
    <source>
        <dbReference type="ARBA" id="ARBA00023002"/>
    </source>
</evidence>
<keyword evidence="3 8" id="KW-0349">Heme</keyword>
<dbReference type="Proteomes" id="UP000053558">
    <property type="component" value="Unassembled WGS sequence"/>
</dbReference>
<dbReference type="GO" id="GO:0020037">
    <property type="term" value="F:heme binding"/>
    <property type="evidence" value="ECO:0007669"/>
    <property type="project" value="InterPro"/>
</dbReference>
<keyword evidence="6 8" id="KW-0408">Iron</keyword>
<dbReference type="AlphaFoldDB" id="A0A5M3MS70"/>
<evidence type="ECO:0000256" key="8">
    <source>
        <dbReference type="PIRSR" id="PIRSR602401-1"/>
    </source>
</evidence>
<organism evidence="10 11">
    <name type="scientific">Coniophora puteana (strain RWD-64-598)</name>
    <name type="common">Brown rot fungus</name>
    <dbReference type="NCBI Taxonomy" id="741705"/>
    <lineage>
        <taxon>Eukaryota</taxon>
        <taxon>Fungi</taxon>
        <taxon>Dikarya</taxon>
        <taxon>Basidiomycota</taxon>
        <taxon>Agaricomycotina</taxon>
        <taxon>Agaricomycetes</taxon>
        <taxon>Agaricomycetidae</taxon>
        <taxon>Boletales</taxon>
        <taxon>Coniophorineae</taxon>
        <taxon>Coniophoraceae</taxon>
        <taxon>Coniophora</taxon>
    </lineage>
</organism>
<dbReference type="Pfam" id="PF00067">
    <property type="entry name" value="p450"/>
    <property type="match status" value="1"/>
</dbReference>
<dbReference type="RefSeq" id="XP_007767791.1">
    <property type="nucleotide sequence ID" value="XM_007769601.1"/>
</dbReference>
<feature type="binding site" description="axial binding residue" evidence="8">
    <location>
        <position position="518"/>
    </location>
    <ligand>
        <name>heme</name>
        <dbReference type="ChEBI" id="CHEBI:30413"/>
    </ligand>
    <ligandPart>
        <name>Fe</name>
        <dbReference type="ChEBI" id="CHEBI:18248"/>
    </ligandPart>
</feature>
<protein>
    <submittedName>
        <fullName evidence="10">Cytochrome P450</fullName>
    </submittedName>
</protein>
<dbReference type="GO" id="GO:0005506">
    <property type="term" value="F:iron ion binding"/>
    <property type="evidence" value="ECO:0007669"/>
    <property type="project" value="InterPro"/>
</dbReference>
<proteinExistence type="inferred from homology"/>
<dbReference type="GO" id="GO:0016705">
    <property type="term" value="F:oxidoreductase activity, acting on paired donors, with incorporation or reduction of molecular oxygen"/>
    <property type="evidence" value="ECO:0007669"/>
    <property type="project" value="InterPro"/>
</dbReference>
<dbReference type="GeneID" id="19205188"/>
<keyword evidence="7 9" id="KW-0503">Monooxygenase</keyword>
<comment type="similarity">
    <text evidence="2 9">Belongs to the cytochrome P450 family.</text>
</comment>
<dbReference type="PROSITE" id="PS00086">
    <property type="entry name" value="CYTOCHROME_P450"/>
    <property type="match status" value="1"/>
</dbReference>
<evidence type="ECO:0000256" key="7">
    <source>
        <dbReference type="ARBA" id="ARBA00023033"/>
    </source>
</evidence>
<reference evidence="11" key="1">
    <citation type="journal article" date="2012" name="Science">
        <title>The Paleozoic origin of enzymatic lignin decomposition reconstructed from 31 fungal genomes.</title>
        <authorList>
            <person name="Floudas D."/>
            <person name="Binder M."/>
            <person name="Riley R."/>
            <person name="Barry K."/>
            <person name="Blanchette R.A."/>
            <person name="Henrissat B."/>
            <person name="Martinez A.T."/>
            <person name="Otillar R."/>
            <person name="Spatafora J.W."/>
            <person name="Yadav J.S."/>
            <person name="Aerts A."/>
            <person name="Benoit I."/>
            <person name="Boyd A."/>
            <person name="Carlson A."/>
            <person name="Copeland A."/>
            <person name="Coutinho P.M."/>
            <person name="de Vries R.P."/>
            <person name="Ferreira P."/>
            <person name="Findley K."/>
            <person name="Foster B."/>
            <person name="Gaskell J."/>
            <person name="Glotzer D."/>
            <person name="Gorecki P."/>
            <person name="Heitman J."/>
            <person name="Hesse C."/>
            <person name="Hori C."/>
            <person name="Igarashi K."/>
            <person name="Jurgens J.A."/>
            <person name="Kallen N."/>
            <person name="Kersten P."/>
            <person name="Kohler A."/>
            <person name="Kuees U."/>
            <person name="Kumar T.K.A."/>
            <person name="Kuo A."/>
            <person name="LaButti K."/>
            <person name="Larrondo L.F."/>
            <person name="Lindquist E."/>
            <person name="Ling A."/>
            <person name="Lombard V."/>
            <person name="Lucas S."/>
            <person name="Lundell T."/>
            <person name="Martin R."/>
            <person name="McLaughlin D.J."/>
            <person name="Morgenstern I."/>
            <person name="Morin E."/>
            <person name="Murat C."/>
            <person name="Nagy L.G."/>
            <person name="Nolan M."/>
            <person name="Ohm R.A."/>
            <person name="Patyshakuliyeva A."/>
            <person name="Rokas A."/>
            <person name="Ruiz-Duenas F.J."/>
            <person name="Sabat G."/>
            <person name="Salamov A."/>
            <person name="Samejima M."/>
            <person name="Schmutz J."/>
            <person name="Slot J.C."/>
            <person name="St John F."/>
            <person name="Stenlid J."/>
            <person name="Sun H."/>
            <person name="Sun S."/>
            <person name="Syed K."/>
            <person name="Tsang A."/>
            <person name="Wiebenga A."/>
            <person name="Young D."/>
            <person name="Pisabarro A."/>
            <person name="Eastwood D.C."/>
            <person name="Martin F."/>
            <person name="Cullen D."/>
            <person name="Grigoriev I.V."/>
            <person name="Hibbett D.S."/>
        </authorList>
    </citation>
    <scope>NUCLEOTIDE SEQUENCE [LARGE SCALE GENOMIC DNA]</scope>
    <source>
        <strain evidence="11">RWD-64-598 SS2</strain>
    </source>
</reference>
<dbReference type="InterPro" id="IPR002401">
    <property type="entry name" value="Cyt_P450_E_grp-I"/>
</dbReference>
<dbReference type="PANTHER" id="PTHR24287:SF1">
    <property type="entry name" value="P450, PUTATIVE (EUROFUNG)-RELATED"/>
    <property type="match status" value="1"/>
</dbReference>
<evidence type="ECO:0000313" key="10">
    <source>
        <dbReference type="EMBL" id="EIW81950.1"/>
    </source>
</evidence>
<keyword evidence="5 9" id="KW-0560">Oxidoreductase</keyword>
<dbReference type="CDD" id="cd11063">
    <property type="entry name" value="CYP52"/>
    <property type="match status" value="1"/>
</dbReference>
<keyword evidence="4 8" id="KW-0479">Metal-binding</keyword>
<dbReference type="Gene3D" id="1.10.630.10">
    <property type="entry name" value="Cytochrome P450"/>
    <property type="match status" value="1"/>
</dbReference>